<organism evidence="3 4">
    <name type="scientific">Hypholoma sublateritium (strain FD-334 SS-4)</name>
    <dbReference type="NCBI Taxonomy" id="945553"/>
    <lineage>
        <taxon>Eukaryota</taxon>
        <taxon>Fungi</taxon>
        <taxon>Dikarya</taxon>
        <taxon>Basidiomycota</taxon>
        <taxon>Agaricomycotina</taxon>
        <taxon>Agaricomycetes</taxon>
        <taxon>Agaricomycetidae</taxon>
        <taxon>Agaricales</taxon>
        <taxon>Agaricineae</taxon>
        <taxon>Strophariaceae</taxon>
        <taxon>Hypholoma</taxon>
    </lineage>
</organism>
<evidence type="ECO:0000256" key="2">
    <source>
        <dbReference type="SAM" id="SignalP"/>
    </source>
</evidence>
<dbReference type="CDD" id="cd22191">
    <property type="entry name" value="DPBB_RlpA_EXP_N-like"/>
    <property type="match status" value="1"/>
</dbReference>
<dbReference type="OMA" id="PTCESYN"/>
<dbReference type="OrthoDB" id="623670at2759"/>
<evidence type="ECO:0000256" key="1">
    <source>
        <dbReference type="ARBA" id="ARBA00022729"/>
    </source>
</evidence>
<dbReference type="Gene3D" id="2.40.40.10">
    <property type="entry name" value="RlpA-like domain"/>
    <property type="match status" value="1"/>
</dbReference>
<reference evidence="4" key="1">
    <citation type="submission" date="2014-04" db="EMBL/GenBank/DDBJ databases">
        <title>Evolutionary Origins and Diversification of the Mycorrhizal Mutualists.</title>
        <authorList>
            <consortium name="DOE Joint Genome Institute"/>
            <consortium name="Mycorrhizal Genomics Consortium"/>
            <person name="Kohler A."/>
            <person name="Kuo A."/>
            <person name="Nagy L.G."/>
            <person name="Floudas D."/>
            <person name="Copeland A."/>
            <person name="Barry K.W."/>
            <person name="Cichocki N."/>
            <person name="Veneault-Fourrey C."/>
            <person name="LaButti K."/>
            <person name="Lindquist E.A."/>
            <person name="Lipzen A."/>
            <person name="Lundell T."/>
            <person name="Morin E."/>
            <person name="Murat C."/>
            <person name="Riley R."/>
            <person name="Ohm R."/>
            <person name="Sun H."/>
            <person name="Tunlid A."/>
            <person name="Henrissat B."/>
            <person name="Grigoriev I.V."/>
            <person name="Hibbett D.S."/>
            <person name="Martin F."/>
        </authorList>
    </citation>
    <scope>NUCLEOTIDE SEQUENCE [LARGE SCALE GENOMIC DNA]</scope>
    <source>
        <strain evidence="4">FD-334 SS-4</strain>
    </source>
</reference>
<dbReference type="SUPFAM" id="SSF50685">
    <property type="entry name" value="Barwin-like endoglucanases"/>
    <property type="match status" value="1"/>
</dbReference>
<keyword evidence="1 2" id="KW-0732">Signal</keyword>
<dbReference type="InterPro" id="IPR051477">
    <property type="entry name" value="Expansin_CellWall"/>
</dbReference>
<keyword evidence="4" id="KW-1185">Reference proteome</keyword>
<dbReference type="PANTHER" id="PTHR31836:SF24">
    <property type="entry name" value="RLPA-LIKE PROTEIN DOUBLE-PSI BETA-BARREL DOMAIN-CONTAINING PROTEIN"/>
    <property type="match status" value="1"/>
</dbReference>
<accession>A0A0D2N817</accession>
<evidence type="ECO:0000313" key="4">
    <source>
        <dbReference type="Proteomes" id="UP000054270"/>
    </source>
</evidence>
<sequence>MYHLAAILTVAVSLAASTSSLVAPAPASNSSAPNTGGFATIFAESDIPGACGLFNVNSDLIGAIDFLRFSGGPSSLCGQQVEITNTQNQKIVTITIADECVSCRNANSFDLTIGAFSQIADTTEGIIPISWVFV</sequence>
<dbReference type="PANTHER" id="PTHR31836">
    <property type="match status" value="1"/>
</dbReference>
<name>A0A0D2N817_HYPSF</name>
<dbReference type="STRING" id="945553.A0A0D2N817"/>
<feature type="signal peptide" evidence="2">
    <location>
        <begin position="1"/>
        <end position="20"/>
    </location>
</feature>
<gene>
    <name evidence="3" type="ORF">HYPSUDRAFT_58950</name>
</gene>
<dbReference type="EMBL" id="KN817651">
    <property type="protein sequence ID" value="KJA15219.1"/>
    <property type="molecule type" value="Genomic_DNA"/>
</dbReference>
<protein>
    <submittedName>
        <fullName evidence="3">Uncharacterized protein</fullName>
    </submittedName>
</protein>
<evidence type="ECO:0000313" key="3">
    <source>
        <dbReference type="EMBL" id="KJA15219.1"/>
    </source>
</evidence>
<dbReference type="AlphaFoldDB" id="A0A0D2N817"/>
<dbReference type="Proteomes" id="UP000054270">
    <property type="component" value="Unassembled WGS sequence"/>
</dbReference>
<feature type="chain" id="PRO_5002259425" evidence="2">
    <location>
        <begin position="21"/>
        <end position="134"/>
    </location>
</feature>
<dbReference type="InterPro" id="IPR036908">
    <property type="entry name" value="RlpA-like_sf"/>
</dbReference>
<proteinExistence type="predicted"/>